<feature type="transmembrane region" description="Helical" evidence="6">
    <location>
        <begin position="474"/>
        <end position="495"/>
    </location>
</feature>
<evidence type="ECO:0000256" key="6">
    <source>
        <dbReference type="SAM" id="Phobius"/>
    </source>
</evidence>
<sequence>MVHYHDEPAVDSHADDRRLLGNVDDDDEYRDYNSTERHGSTFEPTTPSAAATKDEQAESAWLAELQTRPWYRRPSIFWLMPLLFLVGAVLGIIGSPLEQLDIQIICKDYLEQHESSTVGISPLLVEDARRMLTDDRCKSSEVLAFAALIQSRTNALRGVLCLLTLAKWTSLSDIYGRKLLLQLAMIALSLAHLITCVLLGLIPGGNFIHPAIFAYIADCTTASTRSVMIGYTVVSFYFGGIIGPYLGGYIVKVTGDLTSVIRVSVTCFTILFLYLIFVPESLRAQYTFVEDEGDDDDIPQPPVSIAPDCTVKQPFVVRVCDSVKRVLVSTLEPLLLFIPGRVPISSKIPSRYVLSLWLVSSFLSRIAIVGVMLLFIPLTNLVYHWTAYEDGMYYSFRGLCNFVVFLGIFPLLQYLYKRMVVKVGKDQYQEYSQNQEETETLLQGVQDDERPTKLMDMAASAPALDMIESIKMNISFVFCGLALNTISYIIVPLFMSVPVLYVAEALNAIAMTGELASTSFLTTIIPSHRTGMALGAVSVSDSVAVTVSGLVYGRIFASTSATIPWLYYFVSAGLSFTAALVFSVVWASYHHVRRR</sequence>
<feature type="transmembrane region" description="Helical" evidence="6">
    <location>
        <begin position="179"/>
        <end position="201"/>
    </location>
</feature>
<evidence type="ECO:0000256" key="4">
    <source>
        <dbReference type="ARBA" id="ARBA00023136"/>
    </source>
</evidence>
<dbReference type="OrthoDB" id="3026777at2759"/>
<dbReference type="Pfam" id="PF07690">
    <property type="entry name" value="MFS_1"/>
    <property type="match status" value="1"/>
</dbReference>
<reference evidence="7" key="1">
    <citation type="journal article" date="2020" name="Fungal Divers.">
        <title>Resolving the Mortierellaceae phylogeny through synthesis of multi-gene phylogenetics and phylogenomics.</title>
        <authorList>
            <person name="Vandepol N."/>
            <person name="Liber J."/>
            <person name="Desiro A."/>
            <person name="Na H."/>
            <person name="Kennedy M."/>
            <person name="Barry K."/>
            <person name="Grigoriev I.V."/>
            <person name="Miller A.N."/>
            <person name="O'Donnell K."/>
            <person name="Stajich J.E."/>
            <person name="Bonito G."/>
        </authorList>
    </citation>
    <scope>NUCLEOTIDE SEQUENCE</scope>
    <source>
        <strain evidence="7">KOD948</strain>
    </source>
</reference>
<comment type="caution">
    <text evidence="7">The sequence shown here is derived from an EMBL/GenBank/DDBJ whole genome shotgun (WGS) entry which is preliminary data.</text>
</comment>
<gene>
    <name evidence="7" type="ORF">BG011_006615</name>
</gene>
<keyword evidence="3 6" id="KW-1133">Transmembrane helix</keyword>
<feature type="transmembrane region" description="Helical" evidence="6">
    <location>
        <begin position="501"/>
        <end position="521"/>
    </location>
</feature>
<evidence type="ECO:0000256" key="2">
    <source>
        <dbReference type="ARBA" id="ARBA00022692"/>
    </source>
</evidence>
<dbReference type="EMBL" id="JAAAJA010000486">
    <property type="protein sequence ID" value="KAG0252986.1"/>
    <property type="molecule type" value="Genomic_DNA"/>
</dbReference>
<feature type="transmembrane region" description="Helical" evidence="6">
    <location>
        <begin position="76"/>
        <end position="97"/>
    </location>
</feature>
<dbReference type="PANTHER" id="PTHR23507">
    <property type="entry name" value="ZGC:174356"/>
    <property type="match status" value="1"/>
</dbReference>
<feature type="transmembrane region" description="Helical" evidence="6">
    <location>
        <begin position="533"/>
        <end position="553"/>
    </location>
</feature>
<dbReference type="Gene3D" id="1.20.1250.20">
    <property type="entry name" value="MFS general substrate transporter like domains"/>
    <property type="match status" value="1"/>
</dbReference>
<proteinExistence type="predicted"/>
<keyword evidence="8" id="KW-1185">Reference proteome</keyword>
<keyword evidence="2 6" id="KW-0812">Transmembrane</keyword>
<evidence type="ECO:0000256" key="1">
    <source>
        <dbReference type="ARBA" id="ARBA00004141"/>
    </source>
</evidence>
<feature type="transmembrane region" description="Helical" evidence="6">
    <location>
        <begin position="354"/>
        <end position="376"/>
    </location>
</feature>
<feature type="region of interest" description="Disordered" evidence="5">
    <location>
        <begin position="1"/>
        <end position="51"/>
    </location>
</feature>
<organism evidence="7 8">
    <name type="scientific">Mortierella polycephala</name>
    <dbReference type="NCBI Taxonomy" id="41804"/>
    <lineage>
        <taxon>Eukaryota</taxon>
        <taxon>Fungi</taxon>
        <taxon>Fungi incertae sedis</taxon>
        <taxon>Mucoromycota</taxon>
        <taxon>Mortierellomycotina</taxon>
        <taxon>Mortierellomycetes</taxon>
        <taxon>Mortierellales</taxon>
        <taxon>Mortierellaceae</taxon>
        <taxon>Mortierella</taxon>
    </lineage>
</organism>
<protein>
    <recommendedName>
        <fullName evidence="9">MFS general substrate transporter</fullName>
    </recommendedName>
</protein>
<evidence type="ECO:0000256" key="3">
    <source>
        <dbReference type="ARBA" id="ARBA00022989"/>
    </source>
</evidence>
<feature type="transmembrane region" description="Helical" evidence="6">
    <location>
        <begin position="565"/>
        <end position="589"/>
    </location>
</feature>
<keyword evidence="4 6" id="KW-0472">Membrane</keyword>
<evidence type="ECO:0000256" key="5">
    <source>
        <dbReference type="SAM" id="MobiDB-lite"/>
    </source>
</evidence>
<feature type="transmembrane region" description="Helical" evidence="6">
    <location>
        <begin position="231"/>
        <end position="251"/>
    </location>
</feature>
<dbReference type="GO" id="GO:0016020">
    <property type="term" value="C:membrane"/>
    <property type="evidence" value="ECO:0007669"/>
    <property type="project" value="UniProtKB-SubCell"/>
</dbReference>
<evidence type="ECO:0000313" key="8">
    <source>
        <dbReference type="Proteomes" id="UP000726737"/>
    </source>
</evidence>
<accession>A0A9P6PU80</accession>
<evidence type="ECO:0008006" key="9">
    <source>
        <dbReference type="Google" id="ProtNLM"/>
    </source>
</evidence>
<feature type="compositionally biased region" description="Basic and acidic residues" evidence="5">
    <location>
        <begin position="1"/>
        <end position="19"/>
    </location>
</feature>
<feature type="transmembrane region" description="Helical" evidence="6">
    <location>
        <begin position="257"/>
        <end position="277"/>
    </location>
</feature>
<comment type="subcellular location">
    <subcellularLocation>
        <location evidence="1">Membrane</location>
        <topology evidence="1">Multi-pass membrane protein</topology>
    </subcellularLocation>
</comment>
<dbReference type="SUPFAM" id="SSF103473">
    <property type="entry name" value="MFS general substrate transporter"/>
    <property type="match status" value="2"/>
</dbReference>
<evidence type="ECO:0000313" key="7">
    <source>
        <dbReference type="EMBL" id="KAG0252986.1"/>
    </source>
</evidence>
<name>A0A9P6PU80_9FUNG</name>
<feature type="compositionally biased region" description="Basic and acidic residues" evidence="5">
    <location>
        <begin position="30"/>
        <end position="40"/>
    </location>
</feature>
<dbReference type="PANTHER" id="PTHR23507:SF1">
    <property type="entry name" value="FI18259P1-RELATED"/>
    <property type="match status" value="1"/>
</dbReference>
<dbReference type="AlphaFoldDB" id="A0A9P6PU80"/>
<dbReference type="Proteomes" id="UP000726737">
    <property type="component" value="Unassembled WGS sequence"/>
</dbReference>
<dbReference type="GO" id="GO:0022857">
    <property type="term" value="F:transmembrane transporter activity"/>
    <property type="evidence" value="ECO:0007669"/>
    <property type="project" value="InterPro"/>
</dbReference>
<dbReference type="InterPro" id="IPR011701">
    <property type="entry name" value="MFS"/>
</dbReference>
<feature type="transmembrane region" description="Helical" evidence="6">
    <location>
        <begin position="396"/>
        <end position="416"/>
    </location>
</feature>
<dbReference type="InterPro" id="IPR036259">
    <property type="entry name" value="MFS_trans_sf"/>
</dbReference>